<reference evidence="2 3" key="1">
    <citation type="journal article" date="2013" name="Genome Announc.">
        <title>Draft Genome Sequence of Rhizobium mesoamericanum STM3625, a Nitrogen-Fixing Symbiont of Mimosa pudica Isolated in French Guiana (South America).</title>
        <authorList>
            <person name="Moulin L."/>
            <person name="Mornico D."/>
            <person name="Melkonian R."/>
            <person name="Klonowska A."/>
        </authorList>
    </citation>
    <scope>NUCLEOTIDE SEQUENCE [LARGE SCALE GENOMIC DNA]</scope>
    <source>
        <strain evidence="2 3">STM3625</strain>
    </source>
</reference>
<protein>
    <submittedName>
        <fullName evidence="2">Uncharacterized protein</fullName>
    </submittedName>
</protein>
<dbReference type="AlphaFoldDB" id="K0Q3Q1"/>
<feature type="transmembrane region" description="Helical" evidence="1">
    <location>
        <begin position="48"/>
        <end position="67"/>
    </location>
</feature>
<accession>K0Q3Q1</accession>
<comment type="caution">
    <text evidence="2">The sequence shown here is derived from an EMBL/GenBank/DDBJ whole genome shotgun (WGS) entry which is preliminary data.</text>
</comment>
<dbReference type="Proteomes" id="UP000009319">
    <property type="component" value="Unassembled WGS sequence"/>
</dbReference>
<name>K0Q3Q1_9HYPH</name>
<gene>
    <name evidence="2" type="ORF">BN77_p10274</name>
</gene>
<dbReference type="EMBL" id="CANI01000043">
    <property type="protein sequence ID" value="CCM79032.1"/>
    <property type="molecule type" value="Genomic_DNA"/>
</dbReference>
<keyword evidence="1" id="KW-1133">Transmembrane helix</keyword>
<organism evidence="2 3">
    <name type="scientific">Rhizobium mesoamericanum STM3625</name>
    <dbReference type="NCBI Taxonomy" id="1211777"/>
    <lineage>
        <taxon>Bacteria</taxon>
        <taxon>Pseudomonadati</taxon>
        <taxon>Pseudomonadota</taxon>
        <taxon>Alphaproteobacteria</taxon>
        <taxon>Hyphomicrobiales</taxon>
        <taxon>Rhizobiaceae</taxon>
        <taxon>Rhizobium/Agrobacterium group</taxon>
        <taxon>Rhizobium</taxon>
    </lineage>
</organism>
<keyword evidence="3" id="KW-1185">Reference proteome</keyword>
<dbReference type="HOGENOM" id="CLU_2651995_0_0_5"/>
<proteinExistence type="predicted"/>
<keyword evidence="1" id="KW-0472">Membrane</keyword>
<sequence length="76" mass="8752">MPYSLLLSTAGRYPQLFWRSEKYSLKRLFLPIASSTTDELYHLSTVNVGFMSIEVGTVYSLYFLLIFPCRTCASQE</sequence>
<evidence type="ECO:0000313" key="3">
    <source>
        <dbReference type="Proteomes" id="UP000009319"/>
    </source>
</evidence>
<evidence type="ECO:0000313" key="2">
    <source>
        <dbReference type="EMBL" id="CCM79032.1"/>
    </source>
</evidence>
<keyword evidence="1" id="KW-0812">Transmembrane</keyword>
<evidence type="ECO:0000256" key="1">
    <source>
        <dbReference type="SAM" id="Phobius"/>
    </source>
</evidence>